<evidence type="ECO:0000313" key="4">
    <source>
        <dbReference type="Proteomes" id="UP000257109"/>
    </source>
</evidence>
<protein>
    <submittedName>
        <fullName evidence="3">TMV resistance protein N</fullName>
    </submittedName>
</protein>
<dbReference type="SUPFAM" id="SSF52200">
    <property type="entry name" value="Toll/Interleukin receptor TIR domain"/>
    <property type="match status" value="1"/>
</dbReference>
<proteinExistence type="predicted"/>
<dbReference type="EMBL" id="QJKJ01006623">
    <property type="protein sequence ID" value="RDX86063.1"/>
    <property type="molecule type" value="Genomic_DNA"/>
</dbReference>
<dbReference type="PROSITE" id="PS50104">
    <property type="entry name" value="TIR"/>
    <property type="match status" value="1"/>
</dbReference>
<keyword evidence="4" id="KW-1185">Reference proteome</keyword>
<feature type="non-terminal residue" evidence="3">
    <location>
        <position position="1"/>
    </location>
</feature>
<dbReference type="InterPro" id="IPR000157">
    <property type="entry name" value="TIR_dom"/>
</dbReference>
<gene>
    <name evidence="3" type="primary">N</name>
    <name evidence="3" type="ORF">CR513_32650</name>
</gene>
<comment type="caution">
    <text evidence="3">The sequence shown here is derived from an EMBL/GenBank/DDBJ whole genome shotgun (WGS) entry which is preliminary data.</text>
</comment>
<reference evidence="3" key="1">
    <citation type="submission" date="2018-05" db="EMBL/GenBank/DDBJ databases">
        <title>Draft genome of Mucuna pruriens seed.</title>
        <authorList>
            <person name="Nnadi N.E."/>
            <person name="Vos R."/>
            <person name="Hasami M.H."/>
            <person name="Devisetty U.K."/>
            <person name="Aguiy J.C."/>
        </authorList>
    </citation>
    <scope>NUCLEOTIDE SEQUENCE [LARGE SCALE GENOMIC DNA]</scope>
    <source>
        <strain evidence="3">JCA_2017</strain>
    </source>
</reference>
<dbReference type="Proteomes" id="UP000257109">
    <property type="component" value="Unassembled WGS sequence"/>
</dbReference>
<keyword evidence="1" id="KW-0520">NAD</keyword>
<dbReference type="OrthoDB" id="1905256at2759"/>
<sequence length="243" mass="28010">MAWSSSSSSNIPQERHEVFLSFRGEDTRYTFTSHLYAALCRLQIKTYIDYNLERGDEISTVLLRAIQESKLSVVVFSKNYGTSKWCLDELVKILDCKKMNGQIIVPIFYDIDPSTVRNQSGTYAVAFAQHEQQLRGDVSRVQRWRTALAQVASIAGWHCLANSVESELVEKIAMDVLQKLNHVYVGDLDEQISKYEQLSNLQAQHLMLGRGFNSQLWHDLQATNQRLQQLRMEKSVRLLRLPR</sequence>
<organism evidence="3 4">
    <name type="scientific">Mucuna pruriens</name>
    <name type="common">Velvet bean</name>
    <name type="synonym">Dolichos pruriens</name>
    <dbReference type="NCBI Taxonomy" id="157652"/>
    <lineage>
        <taxon>Eukaryota</taxon>
        <taxon>Viridiplantae</taxon>
        <taxon>Streptophyta</taxon>
        <taxon>Embryophyta</taxon>
        <taxon>Tracheophyta</taxon>
        <taxon>Spermatophyta</taxon>
        <taxon>Magnoliopsida</taxon>
        <taxon>eudicotyledons</taxon>
        <taxon>Gunneridae</taxon>
        <taxon>Pentapetalae</taxon>
        <taxon>rosids</taxon>
        <taxon>fabids</taxon>
        <taxon>Fabales</taxon>
        <taxon>Fabaceae</taxon>
        <taxon>Papilionoideae</taxon>
        <taxon>50 kb inversion clade</taxon>
        <taxon>NPAAA clade</taxon>
        <taxon>indigoferoid/millettioid clade</taxon>
        <taxon>Phaseoleae</taxon>
        <taxon>Mucuna</taxon>
    </lineage>
</organism>
<accession>A0A371G6V3</accession>
<evidence type="ECO:0000259" key="2">
    <source>
        <dbReference type="PROSITE" id="PS50104"/>
    </source>
</evidence>
<dbReference type="Gene3D" id="3.40.50.10140">
    <property type="entry name" value="Toll/interleukin-1 receptor homology (TIR) domain"/>
    <property type="match status" value="1"/>
</dbReference>
<dbReference type="Pfam" id="PF01582">
    <property type="entry name" value="TIR"/>
    <property type="match status" value="1"/>
</dbReference>
<dbReference type="InterPro" id="IPR035897">
    <property type="entry name" value="Toll_tir_struct_dom_sf"/>
</dbReference>
<dbReference type="STRING" id="157652.A0A371G6V3"/>
<feature type="domain" description="TIR" evidence="2">
    <location>
        <begin position="14"/>
        <end position="180"/>
    </location>
</feature>
<evidence type="ECO:0000313" key="3">
    <source>
        <dbReference type="EMBL" id="RDX86063.1"/>
    </source>
</evidence>
<dbReference type="SMART" id="SM00255">
    <property type="entry name" value="TIR"/>
    <property type="match status" value="1"/>
</dbReference>
<evidence type="ECO:0000256" key="1">
    <source>
        <dbReference type="ARBA" id="ARBA00023027"/>
    </source>
</evidence>
<dbReference type="PANTHER" id="PTHR32009">
    <property type="entry name" value="TMV RESISTANCE PROTEIN N-LIKE"/>
    <property type="match status" value="1"/>
</dbReference>
<name>A0A371G6V3_MUCPR</name>
<dbReference type="AlphaFoldDB" id="A0A371G6V3"/>
<dbReference type="FunFam" id="3.40.50.10140:FF:000007">
    <property type="entry name" value="Disease resistance protein (TIR-NBS-LRR class)"/>
    <property type="match status" value="1"/>
</dbReference>
<dbReference type="GO" id="GO:0007165">
    <property type="term" value="P:signal transduction"/>
    <property type="evidence" value="ECO:0007669"/>
    <property type="project" value="InterPro"/>
</dbReference>
<dbReference type="PANTHER" id="PTHR32009:SF151">
    <property type="entry name" value="TIR DOMAIN-CONTAINING PROTEIN-RELATED"/>
    <property type="match status" value="1"/>
</dbReference>